<proteinExistence type="predicted"/>
<keyword evidence="2" id="KW-0862">Zinc</keyword>
<keyword evidence="3" id="KW-0413">Isomerase</keyword>
<accession>A0ABW1UIC1</accession>
<dbReference type="InterPro" id="IPR051804">
    <property type="entry name" value="Carb_Metab_Reg_Kinase/Isom"/>
</dbReference>
<reference evidence="4" key="1">
    <citation type="journal article" date="2019" name="Int. J. Syst. Evol. Microbiol.">
        <title>The Global Catalogue of Microorganisms (GCM) 10K type strain sequencing project: providing services to taxonomists for standard genome sequencing and annotation.</title>
        <authorList>
            <consortium name="The Broad Institute Genomics Platform"/>
            <consortium name="The Broad Institute Genome Sequencing Center for Infectious Disease"/>
            <person name="Wu L."/>
            <person name="Ma J."/>
        </authorList>
    </citation>
    <scope>NUCLEOTIDE SEQUENCE [LARGE SCALE GENOMIC DNA]</scope>
    <source>
        <strain evidence="4">CCM 8934</strain>
    </source>
</reference>
<dbReference type="InterPro" id="IPR014710">
    <property type="entry name" value="RmlC-like_jellyroll"/>
</dbReference>
<keyword evidence="4" id="KW-1185">Reference proteome</keyword>
<keyword evidence="1" id="KW-0479">Metal-binding</keyword>
<protein>
    <submittedName>
        <fullName evidence="3">Class I mannose-6-phosphate isomerase</fullName>
    </submittedName>
</protein>
<evidence type="ECO:0000256" key="1">
    <source>
        <dbReference type="ARBA" id="ARBA00022723"/>
    </source>
</evidence>
<comment type="caution">
    <text evidence="3">The sequence shown here is derived from an EMBL/GenBank/DDBJ whole genome shotgun (WGS) entry which is preliminary data.</text>
</comment>
<dbReference type="GO" id="GO:0016853">
    <property type="term" value="F:isomerase activity"/>
    <property type="evidence" value="ECO:0007669"/>
    <property type="project" value="UniProtKB-KW"/>
</dbReference>
<dbReference type="PANTHER" id="PTHR42742:SF3">
    <property type="entry name" value="FRUCTOKINASE"/>
    <property type="match status" value="1"/>
</dbReference>
<dbReference type="RefSeq" id="WP_137607750.1">
    <property type="nucleotide sequence ID" value="NZ_BJDH01000006.1"/>
</dbReference>
<dbReference type="PANTHER" id="PTHR42742">
    <property type="entry name" value="TRANSCRIPTIONAL REPRESSOR MPRA"/>
    <property type="match status" value="1"/>
</dbReference>
<organism evidence="3 4">
    <name type="scientific">Lactiplantibacillus daoliensis</name>
    <dbReference type="NCBI Taxonomy" id="2559916"/>
    <lineage>
        <taxon>Bacteria</taxon>
        <taxon>Bacillati</taxon>
        <taxon>Bacillota</taxon>
        <taxon>Bacilli</taxon>
        <taxon>Lactobacillales</taxon>
        <taxon>Lactobacillaceae</taxon>
        <taxon>Lactiplantibacillus</taxon>
    </lineage>
</organism>
<dbReference type="InterPro" id="IPR016847">
    <property type="entry name" value="Man6P_Isoase_Firm_lng_prd"/>
</dbReference>
<dbReference type="Gene3D" id="2.60.120.10">
    <property type="entry name" value="Jelly Rolls"/>
    <property type="match status" value="1"/>
</dbReference>
<dbReference type="PIRSF" id="PIRSF026713">
    <property type="entry name" value="PMI_Firm_long_prd"/>
    <property type="match status" value="1"/>
</dbReference>
<evidence type="ECO:0000313" key="4">
    <source>
        <dbReference type="Proteomes" id="UP001596227"/>
    </source>
</evidence>
<dbReference type="InterPro" id="IPR011051">
    <property type="entry name" value="RmlC_Cupin_sf"/>
</dbReference>
<dbReference type="EMBL" id="JBHSSB010000031">
    <property type="protein sequence ID" value="MFC6295873.1"/>
    <property type="molecule type" value="Genomic_DNA"/>
</dbReference>
<evidence type="ECO:0000256" key="2">
    <source>
        <dbReference type="ARBA" id="ARBA00022833"/>
    </source>
</evidence>
<gene>
    <name evidence="3" type="ORF">ACFQH1_11735</name>
</gene>
<dbReference type="SUPFAM" id="SSF51182">
    <property type="entry name" value="RmlC-like cupins"/>
    <property type="match status" value="1"/>
</dbReference>
<dbReference type="Proteomes" id="UP001596227">
    <property type="component" value="Unassembled WGS sequence"/>
</dbReference>
<name>A0ABW1UIC1_9LACO</name>
<sequence length="579" mass="66128">MTYDLTPTTKIENYEFAFSGYQRISTYLTEQIVNQLKKKADVTIAIECYPGVDTDDLKQQLVDKLPVDQSYFADDYAMTPESLNQKVADTVTDDRVLGVMSHYQVADFYPDIKTVRADIVTGSGVTVVYGTGATVLASNPDILIYCDLARWEIQLRYRAGMPNWQQDNADEDPLRKFKRGYFFEWRMADRLKRQLLPKTDYLLDTNDKSEPKLITGKDLLASLKVLTKQPYRTVPYFDASVWGGQWMKQHFDLPDNGQNYGWAFDGVPEENSLYFQYGKVRIEVPAMDLMLTNPESILGDRVFARFGAEFPIRFDYLDTMSGGNLSLQVHPMTEYIKDKYGMAYTQDESYYILDAKSDSSVYLGLKDGIDHKQLATDFYKSAAGEIKFPDEKYVNHLPAKKHDHFLIPAGTIHCGGSDTVVLEISATPYIFTFKMWDWGRIGLDGKPRPLHVDEGLENLQYNRTTDWVQKNLVNQFTPLTTNSHERVERTGLHATLEFIDTNRHWIKDEAVLKTQGSVNMLNLVEGEEAMIESTTGDFAPFHVNYGETFIVPSGVKTYRIHNLHPENGEIGVLQAFVKE</sequence>
<evidence type="ECO:0000313" key="3">
    <source>
        <dbReference type="EMBL" id="MFC6295873.1"/>
    </source>
</evidence>
<dbReference type="CDD" id="cd07010">
    <property type="entry name" value="cupin_PMI_type_I_N_bac"/>
    <property type="match status" value="1"/>
</dbReference>